<sequence>MTAFHRLDGGIAWLRRLALRVYRRARLDLWFPQLPLAVAVGGAGLLALLPSIRQYASEYLHLKLDGLFDALHPLNASVPALILRGVPTAMIGLLQIFVAIGLLVRSRMAWISALLMTFTQGALAIGYTHQRFFSGPVIYIVVLFLLLSVSGQSFRRSSLAAGSLFAIAATVLLLTYGVLGSLILGEGFSPPIVTLPQAAYFTVVTMSTVGYGDISPKSDEARLFVMSLIVVGITVFVTSLSAVVGPLVQGRLSRIIEPQRKRMKRVNHYIIAGTGPLAHNTARELLARDKSVIVINDMDEDFGDAEVIRGDATELDVLRRAGAETAHAVLALSPDDAENAFVILALREITTEAKKVAAVSNRKNLERVRRVQPDMILAPNVFGGEVLAMALTEEKIDGNSLVEKLLEAGTKPA</sequence>
<dbReference type="Gene3D" id="1.10.287.70">
    <property type="match status" value="1"/>
</dbReference>
<keyword evidence="4" id="KW-0813">Transport</keyword>
<evidence type="ECO:0000313" key="4">
    <source>
        <dbReference type="EMBL" id="GAN80250.1"/>
    </source>
</evidence>
<comment type="caution">
    <text evidence="4">The sequence shown here is derived from an EMBL/GenBank/DDBJ whole genome shotgun (WGS) entry which is preliminary data.</text>
</comment>
<feature type="transmembrane region" description="Helical" evidence="2">
    <location>
        <begin position="109"/>
        <end position="127"/>
    </location>
</feature>
<feature type="transmembrane region" description="Helical" evidence="2">
    <location>
        <begin position="81"/>
        <end position="104"/>
    </location>
</feature>
<dbReference type="NCBIfam" id="NF007828">
    <property type="entry name" value="PRK10537.1"/>
    <property type="match status" value="1"/>
</dbReference>
<evidence type="ECO:0000256" key="2">
    <source>
        <dbReference type="SAM" id="Phobius"/>
    </source>
</evidence>
<dbReference type="SUPFAM" id="SSF81324">
    <property type="entry name" value="Voltage-gated potassium channels"/>
    <property type="match status" value="1"/>
</dbReference>
<dbReference type="EMBL" id="BANC01000041">
    <property type="protein sequence ID" value="GAN80250.1"/>
    <property type="molecule type" value="Genomic_DNA"/>
</dbReference>
<protein>
    <submittedName>
        <fullName evidence="4">Voltage-gated potassium channel</fullName>
    </submittedName>
</protein>
<proteinExistence type="predicted"/>
<keyword evidence="4" id="KW-0407">Ion channel</keyword>
<feature type="transmembrane region" description="Helical" evidence="2">
    <location>
        <begin position="223"/>
        <end position="248"/>
    </location>
</feature>
<dbReference type="RefSeq" id="WP_048878678.1">
    <property type="nucleotide sequence ID" value="NZ_BANC01000041.1"/>
</dbReference>
<feature type="domain" description="RCK N-terminal" evidence="3">
    <location>
        <begin position="266"/>
        <end position="377"/>
    </location>
</feature>
<dbReference type="GO" id="GO:0005886">
    <property type="term" value="C:plasma membrane"/>
    <property type="evidence" value="ECO:0007669"/>
    <property type="project" value="UniProtKB-SubCell"/>
</dbReference>
<keyword evidence="2" id="KW-1133">Transmembrane helix</keyword>
<gene>
    <name evidence="4" type="ORF">Aam_041_017</name>
</gene>
<name>A0A0D6PES3_9PROT</name>
<dbReference type="PANTHER" id="PTHR43833">
    <property type="entry name" value="POTASSIUM CHANNEL PROTEIN 2-RELATED-RELATED"/>
    <property type="match status" value="1"/>
</dbReference>
<keyword evidence="2" id="KW-0812">Transmembrane</keyword>
<feature type="transmembrane region" description="Helical" evidence="2">
    <location>
        <begin position="163"/>
        <end position="185"/>
    </location>
</feature>
<evidence type="ECO:0000259" key="3">
    <source>
        <dbReference type="PROSITE" id="PS51201"/>
    </source>
</evidence>
<comment type="subcellular location">
    <subcellularLocation>
        <location evidence="1">Cell membrane</location>
        <topology evidence="1">Multi-pass membrane protein</topology>
    </subcellularLocation>
</comment>
<accession>A0A0D6PES3</accession>
<dbReference type="InterPro" id="IPR003148">
    <property type="entry name" value="RCK_N"/>
</dbReference>
<dbReference type="GO" id="GO:0006813">
    <property type="term" value="P:potassium ion transport"/>
    <property type="evidence" value="ECO:0007669"/>
    <property type="project" value="InterPro"/>
</dbReference>
<reference evidence="4 5" key="1">
    <citation type="submission" date="2012-11" db="EMBL/GenBank/DDBJ databases">
        <title>Whole genome sequence of Acidocella aminolytica 101 = DSM 11237.</title>
        <authorList>
            <person name="Azuma Y."/>
            <person name="Higashiura N."/>
            <person name="Hirakawa H."/>
            <person name="Matsushita K."/>
        </authorList>
    </citation>
    <scope>NUCLEOTIDE SEQUENCE [LARGE SCALE GENOMIC DNA]</scope>
    <source>
        <strain evidence="5">101 / DSM 11237</strain>
    </source>
</reference>
<dbReference type="STRING" id="1120923.SAMN02746095_01596"/>
<keyword evidence="5" id="KW-1185">Reference proteome</keyword>
<evidence type="ECO:0000256" key="1">
    <source>
        <dbReference type="ARBA" id="ARBA00004651"/>
    </source>
</evidence>
<dbReference type="PROSITE" id="PS51201">
    <property type="entry name" value="RCK_N"/>
    <property type="match status" value="1"/>
</dbReference>
<feature type="transmembrane region" description="Helical" evidence="2">
    <location>
        <begin position="191"/>
        <end position="211"/>
    </location>
</feature>
<dbReference type="PANTHER" id="PTHR43833:SF11">
    <property type="entry name" value="VOLTAGE-GATED POTASSIUM CHANNEL KCH"/>
    <property type="match status" value="1"/>
</dbReference>
<dbReference type="InterPro" id="IPR013099">
    <property type="entry name" value="K_chnl_dom"/>
</dbReference>
<feature type="transmembrane region" description="Helical" evidence="2">
    <location>
        <begin position="133"/>
        <end position="151"/>
    </location>
</feature>
<dbReference type="InterPro" id="IPR036291">
    <property type="entry name" value="NAD(P)-bd_dom_sf"/>
</dbReference>
<dbReference type="Proteomes" id="UP000032668">
    <property type="component" value="Unassembled WGS sequence"/>
</dbReference>
<evidence type="ECO:0000313" key="5">
    <source>
        <dbReference type="Proteomes" id="UP000032668"/>
    </source>
</evidence>
<organism evidence="4 5">
    <name type="scientific">Acidocella aminolytica 101 = DSM 11237</name>
    <dbReference type="NCBI Taxonomy" id="1120923"/>
    <lineage>
        <taxon>Bacteria</taxon>
        <taxon>Pseudomonadati</taxon>
        <taxon>Pseudomonadota</taxon>
        <taxon>Alphaproteobacteria</taxon>
        <taxon>Acetobacterales</taxon>
        <taxon>Acidocellaceae</taxon>
        <taxon>Acidocella</taxon>
    </lineage>
</organism>
<feature type="transmembrane region" description="Helical" evidence="2">
    <location>
        <begin position="29"/>
        <end position="52"/>
    </location>
</feature>
<dbReference type="AlphaFoldDB" id="A0A0D6PES3"/>
<dbReference type="GO" id="GO:0034220">
    <property type="term" value="P:monoatomic ion transmembrane transport"/>
    <property type="evidence" value="ECO:0007669"/>
    <property type="project" value="UniProtKB-KW"/>
</dbReference>
<dbReference type="Pfam" id="PF07885">
    <property type="entry name" value="Ion_trans_2"/>
    <property type="match status" value="1"/>
</dbReference>
<keyword evidence="4" id="KW-0406">Ion transport</keyword>
<keyword evidence="2" id="KW-0472">Membrane</keyword>
<dbReference type="InterPro" id="IPR050721">
    <property type="entry name" value="Trk_Ktr_HKT_K-transport"/>
</dbReference>
<dbReference type="Gene3D" id="3.40.50.720">
    <property type="entry name" value="NAD(P)-binding Rossmann-like Domain"/>
    <property type="match status" value="1"/>
</dbReference>
<dbReference type="Pfam" id="PF02254">
    <property type="entry name" value="TrkA_N"/>
    <property type="match status" value="1"/>
</dbReference>
<dbReference type="OrthoDB" id="2974133at2"/>
<dbReference type="SUPFAM" id="SSF51735">
    <property type="entry name" value="NAD(P)-binding Rossmann-fold domains"/>
    <property type="match status" value="1"/>
</dbReference>